<dbReference type="AlphaFoldDB" id="A0A1I1T8C2"/>
<feature type="transmembrane region" description="Helical" evidence="1">
    <location>
        <begin position="66"/>
        <end position="83"/>
    </location>
</feature>
<keyword evidence="3" id="KW-1185">Reference proteome</keyword>
<accession>A0A1I1T8C2</accession>
<evidence type="ECO:0000313" key="3">
    <source>
        <dbReference type="Proteomes" id="UP000198862"/>
    </source>
</evidence>
<keyword evidence="1" id="KW-0812">Transmembrane</keyword>
<proteinExistence type="predicted"/>
<dbReference type="OrthoDB" id="6926704at2"/>
<gene>
    <name evidence="2" type="ORF">SAMN02745724_04817</name>
</gene>
<reference evidence="2 3" key="1">
    <citation type="submission" date="2016-10" db="EMBL/GenBank/DDBJ databases">
        <authorList>
            <person name="de Groot N.N."/>
        </authorList>
    </citation>
    <scope>NUCLEOTIDE SEQUENCE [LARGE SCALE GENOMIC DNA]</scope>
    <source>
        <strain evidence="2 3">DSM 6059</strain>
    </source>
</reference>
<dbReference type="EMBL" id="FOLO01000067">
    <property type="protein sequence ID" value="SFD54874.1"/>
    <property type="molecule type" value="Genomic_DNA"/>
</dbReference>
<keyword evidence="1" id="KW-1133">Transmembrane helix</keyword>
<evidence type="ECO:0000313" key="2">
    <source>
        <dbReference type="EMBL" id="SFD54874.1"/>
    </source>
</evidence>
<organism evidence="2 3">
    <name type="scientific">Pseudoalteromonas denitrificans DSM 6059</name>
    <dbReference type="NCBI Taxonomy" id="1123010"/>
    <lineage>
        <taxon>Bacteria</taxon>
        <taxon>Pseudomonadati</taxon>
        <taxon>Pseudomonadota</taxon>
        <taxon>Gammaproteobacteria</taxon>
        <taxon>Alteromonadales</taxon>
        <taxon>Pseudoalteromonadaceae</taxon>
        <taxon>Pseudoalteromonas</taxon>
    </lineage>
</organism>
<protein>
    <submittedName>
        <fullName evidence="2">Uncharacterized protein</fullName>
    </submittedName>
</protein>
<dbReference type="STRING" id="1123010.SAMN02745724_04817"/>
<name>A0A1I1T8C2_9GAMM</name>
<evidence type="ECO:0000256" key="1">
    <source>
        <dbReference type="SAM" id="Phobius"/>
    </source>
</evidence>
<keyword evidence="1" id="KW-0472">Membrane</keyword>
<sequence>MNWFGNLLLCFIESPKTIWLIIFGMVFFILINEVGYYMLANFELTGSMKGLQDSIFQKLARRYDKIALISLIGFWALAFKQYFKDCSR</sequence>
<dbReference type="Proteomes" id="UP000198862">
    <property type="component" value="Unassembled WGS sequence"/>
</dbReference>
<feature type="transmembrane region" description="Helical" evidence="1">
    <location>
        <begin position="18"/>
        <end position="39"/>
    </location>
</feature>